<feature type="domain" description="PAS" evidence="6">
    <location>
        <begin position="195"/>
        <end position="246"/>
    </location>
</feature>
<evidence type="ECO:0000259" key="5">
    <source>
        <dbReference type="PROSITE" id="PS50045"/>
    </source>
</evidence>
<dbReference type="GO" id="GO:0006355">
    <property type="term" value="P:regulation of DNA-templated transcription"/>
    <property type="evidence" value="ECO:0007669"/>
    <property type="project" value="InterPro"/>
</dbReference>
<keyword evidence="2" id="KW-0067">ATP-binding</keyword>
<dbReference type="InterPro" id="IPR027417">
    <property type="entry name" value="P-loop_NTPase"/>
</dbReference>
<dbReference type="CDD" id="cd00130">
    <property type="entry name" value="PAS"/>
    <property type="match status" value="1"/>
</dbReference>
<evidence type="ECO:0000256" key="4">
    <source>
        <dbReference type="ARBA" id="ARBA00023163"/>
    </source>
</evidence>
<dbReference type="InterPro" id="IPR025944">
    <property type="entry name" value="Sigma_54_int_dom_CS"/>
</dbReference>
<dbReference type="SUPFAM" id="SSF55785">
    <property type="entry name" value="PYP-like sensor domain (PAS domain)"/>
    <property type="match status" value="1"/>
</dbReference>
<organism evidence="7">
    <name type="scientific">uncultured delta proteobacterium</name>
    <dbReference type="NCBI Taxonomy" id="34034"/>
    <lineage>
        <taxon>Bacteria</taxon>
        <taxon>Deltaproteobacteria</taxon>
        <taxon>environmental samples</taxon>
    </lineage>
</organism>
<dbReference type="InterPro" id="IPR003593">
    <property type="entry name" value="AAA+_ATPase"/>
</dbReference>
<proteinExistence type="predicted"/>
<evidence type="ECO:0000256" key="3">
    <source>
        <dbReference type="ARBA" id="ARBA00023015"/>
    </source>
</evidence>
<dbReference type="AlphaFoldDB" id="A0A212JIQ3"/>
<dbReference type="Pfam" id="PF13188">
    <property type="entry name" value="PAS_8"/>
    <property type="match status" value="1"/>
</dbReference>
<gene>
    <name evidence="7" type="ORF">KL86DPRO_11563</name>
</gene>
<dbReference type="GO" id="GO:0005524">
    <property type="term" value="F:ATP binding"/>
    <property type="evidence" value="ECO:0007669"/>
    <property type="project" value="UniProtKB-KW"/>
</dbReference>
<keyword evidence="1" id="KW-0547">Nucleotide-binding</keyword>
<evidence type="ECO:0000256" key="2">
    <source>
        <dbReference type="ARBA" id="ARBA00022840"/>
    </source>
</evidence>
<dbReference type="InterPro" id="IPR000014">
    <property type="entry name" value="PAS"/>
</dbReference>
<keyword evidence="4" id="KW-0804">Transcription</keyword>
<dbReference type="CDD" id="cd00009">
    <property type="entry name" value="AAA"/>
    <property type="match status" value="1"/>
</dbReference>
<dbReference type="Pfam" id="PF25601">
    <property type="entry name" value="AAA_lid_14"/>
    <property type="match status" value="1"/>
</dbReference>
<dbReference type="Gene3D" id="1.10.8.60">
    <property type="match status" value="1"/>
</dbReference>
<dbReference type="GO" id="GO:0000156">
    <property type="term" value="F:phosphorelay response regulator activity"/>
    <property type="evidence" value="ECO:0007669"/>
    <property type="project" value="InterPro"/>
</dbReference>
<dbReference type="Gene3D" id="1.10.10.60">
    <property type="entry name" value="Homeodomain-like"/>
    <property type="match status" value="1"/>
</dbReference>
<dbReference type="SUPFAM" id="SSF159800">
    <property type="entry name" value="PrpR receptor domain-like"/>
    <property type="match status" value="1"/>
</dbReference>
<protein>
    <submittedName>
        <fullName evidence="7">Putative Sigma54 specific transcriptional regulator with PAS sensor, Fis family</fullName>
    </submittedName>
</protein>
<dbReference type="Gene3D" id="3.40.50.300">
    <property type="entry name" value="P-loop containing nucleotide triphosphate hydrolases"/>
    <property type="match status" value="1"/>
</dbReference>
<dbReference type="PROSITE" id="PS50112">
    <property type="entry name" value="PAS"/>
    <property type="match status" value="1"/>
</dbReference>
<dbReference type="PANTHER" id="PTHR32071:SF121">
    <property type="entry name" value="SIGMA L-DEPENDENT TRANSCRIPTIONAL REGULATOR YQIR-RELATED"/>
    <property type="match status" value="1"/>
</dbReference>
<dbReference type="InterPro" id="IPR035965">
    <property type="entry name" value="PAS-like_dom_sf"/>
</dbReference>
<dbReference type="PANTHER" id="PTHR32071">
    <property type="entry name" value="TRANSCRIPTIONAL REGULATORY PROTEIN"/>
    <property type="match status" value="1"/>
</dbReference>
<dbReference type="SMART" id="SM00091">
    <property type="entry name" value="PAS"/>
    <property type="match status" value="1"/>
</dbReference>
<name>A0A212JIQ3_9DELT</name>
<evidence type="ECO:0000259" key="6">
    <source>
        <dbReference type="PROSITE" id="PS50112"/>
    </source>
</evidence>
<dbReference type="Pfam" id="PF00158">
    <property type="entry name" value="Sigma54_activat"/>
    <property type="match status" value="1"/>
</dbReference>
<dbReference type="InterPro" id="IPR010524">
    <property type="entry name" value="Sig_transdc_resp-reg_PrpR_N"/>
</dbReference>
<dbReference type="NCBIfam" id="TIGR00229">
    <property type="entry name" value="sensory_box"/>
    <property type="match status" value="1"/>
</dbReference>
<dbReference type="EMBL" id="FLUQ01000001">
    <property type="protein sequence ID" value="SBV99318.1"/>
    <property type="molecule type" value="Genomic_DNA"/>
</dbReference>
<dbReference type="InterPro" id="IPR002197">
    <property type="entry name" value="HTH_Fis"/>
</dbReference>
<dbReference type="Gene3D" id="3.30.450.20">
    <property type="entry name" value="PAS domain"/>
    <property type="match status" value="1"/>
</dbReference>
<dbReference type="PROSITE" id="PS00675">
    <property type="entry name" value="SIGMA54_INTERACT_1"/>
    <property type="match status" value="1"/>
</dbReference>
<accession>A0A212JIQ3</accession>
<dbReference type="Pfam" id="PF02954">
    <property type="entry name" value="HTH_8"/>
    <property type="match status" value="1"/>
</dbReference>
<dbReference type="PROSITE" id="PS50045">
    <property type="entry name" value="SIGMA54_INTERACT_4"/>
    <property type="match status" value="1"/>
</dbReference>
<feature type="domain" description="Sigma-54 factor interaction" evidence="5">
    <location>
        <begin position="323"/>
        <end position="552"/>
    </location>
</feature>
<dbReference type="SMART" id="SM00382">
    <property type="entry name" value="AAA"/>
    <property type="match status" value="1"/>
</dbReference>
<evidence type="ECO:0000256" key="1">
    <source>
        <dbReference type="ARBA" id="ARBA00022741"/>
    </source>
</evidence>
<dbReference type="Pfam" id="PF06506">
    <property type="entry name" value="PrpR_N"/>
    <property type="match status" value="1"/>
</dbReference>
<evidence type="ECO:0000313" key="7">
    <source>
        <dbReference type="EMBL" id="SBV99318.1"/>
    </source>
</evidence>
<dbReference type="SUPFAM" id="SSF52540">
    <property type="entry name" value="P-loop containing nucleoside triphosphate hydrolases"/>
    <property type="match status" value="1"/>
</dbReference>
<dbReference type="PROSITE" id="PS00688">
    <property type="entry name" value="SIGMA54_INTERACT_3"/>
    <property type="match status" value="1"/>
</dbReference>
<sequence>MQQKDYHIAIIWSGTITYRNILDSDNIQIFQNIGVDDVQGVISSLDFRKVRAVIGAPGIAAEIRQLIPVPLVIAYPTYIDILETIKDAELNLSLKNGKIALILHETNKIQADRMDYFIQNTVDLYMYDSRARMRQIMRRISEAGYDLVIGGPTAAAMAGEFNINAMQLMYREQALLDALEKTREVLFLMDKELREYERLKAIIDVIPDGILETDAQGVIETCNRKVLEMLHMSHDQVLGRNVAELLGDPGWEAVYKTGASQADMIFTYKKSKYFSTRQPIMEGGRVIGSVGTLQRASKIQDMESKYRSQQTRGWVASHTFDDIVAESALMREIVERAKIYTQCDMTVLLEGETGTGKEIFAQSIHNASARRRGPFVAINCAALTETLLESELMGYDEGAFTGARKGGKTGLFEQAHQGTIFLDEINQLSPPLQAKLLRVIQEKAVRHVGGDAVIPVDVRIIAATNENLKEKIAAQAFRSDLYYRINVLNILLPPLRERREDIPLLMRLFASRMEQDKEALARHAQAMHGLVAGYGWPGNIRELQNFVERYMILSGRVSRLDKHFFHEFRDGDREEAVPGAPGMPAQAASGEDTLTVRLDTLENMECALIKAVVDRCEGNKSKAALLMNISRNTIHLRMKGAV</sequence>
<dbReference type="InterPro" id="IPR009057">
    <property type="entry name" value="Homeodomain-like_sf"/>
</dbReference>
<dbReference type="FunFam" id="3.40.50.300:FF:000006">
    <property type="entry name" value="DNA-binding transcriptional regulator NtrC"/>
    <property type="match status" value="1"/>
</dbReference>
<dbReference type="GO" id="GO:0043565">
    <property type="term" value="F:sequence-specific DNA binding"/>
    <property type="evidence" value="ECO:0007669"/>
    <property type="project" value="InterPro"/>
</dbReference>
<keyword evidence="3" id="KW-0805">Transcription regulation</keyword>
<dbReference type="InterPro" id="IPR002078">
    <property type="entry name" value="Sigma_54_int"/>
</dbReference>
<reference evidence="7" key="1">
    <citation type="submission" date="2016-04" db="EMBL/GenBank/DDBJ databases">
        <authorList>
            <person name="Evans L.H."/>
            <person name="Alamgir A."/>
            <person name="Owens N."/>
            <person name="Weber N.D."/>
            <person name="Virtaneva K."/>
            <person name="Barbian K."/>
            <person name="Babar A."/>
            <person name="Rosenke K."/>
        </authorList>
    </citation>
    <scope>NUCLEOTIDE SEQUENCE</scope>
    <source>
        <strain evidence="7">86</strain>
    </source>
</reference>
<dbReference type="InterPro" id="IPR058031">
    <property type="entry name" value="AAA_lid_NorR"/>
</dbReference>
<dbReference type="Gene3D" id="3.40.50.10660">
    <property type="entry name" value="PrpR receptor domain-like"/>
    <property type="match status" value="1"/>
</dbReference>
<dbReference type="SUPFAM" id="SSF46689">
    <property type="entry name" value="Homeodomain-like"/>
    <property type="match status" value="1"/>
</dbReference>
<dbReference type="InterPro" id="IPR025662">
    <property type="entry name" value="Sigma_54_int_dom_ATP-bd_1"/>
</dbReference>